<reference evidence="1" key="1">
    <citation type="submission" date="2012-08" db="EMBL/GenBank/DDBJ databases">
        <title>Comparative genomics of metastatic and non-metastatic Leishmania guyanensis provides insights into polygenic factors involved in Leishmania RNA virus infection.</title>
        <authorList>
            <person name="Smith D."/>
            <person name="Hertz-Fowler C."/>
            <person name="Martin R."/>
            <person name="Dickens N."/>
            <person name="Fasel N."/>
            <person name="Falquet L."/>
            <person name="Beverley S."/>
            <person name="Zangger H."/>
            <person name="Calderon-Copete S."/>
            <person name="Mottram J."/>
            <person name="Xenarios I."/>
        </authorList>
    </citation>
    <scope>NUCLEOTIDE SEQUENCE</scope>
    <source>
        <strain evidence="1">MHOM/BR/75/M4147/SSU:IR2SAT-LUC</strain>
    </source>
</reference>
<name>A0A1E1IWW0_LEIGU</name>
<accession>A0A1E1IWW0</accession>
<proteinExistence type="predicted"/>
<dbReference type="AlphaFoldDB" id="A0A1E1IWW0"/>
<dbReference type="EMBL" id="CALQ01000929">
    <property type="protein sequence ID" value="CCM15785.1"/>
    <property type="molecule type" value="Genomic_DNA"/>
</dbReference>
<sequence>MGFMVFCPSSYRRFRPVARYTHSISYPFLRLLPSLHLSTILPHCMPTMSKKCVAAAPLPSPSTHIHIHTST</sequence>
<gene>
    <name evidence="1" type="primary">LgM4147LRVhigh.23.01080.01450</name>
    <name evidence="1" type="ORF">BN36_2333000</name>
</gene>
<organism evidence="1">
    <name type="scientific">Leishmania guyanensis</name>
    <dbReference type="NCBI Taxonomy" id="5670"/>
    <lineage>
        <taxon>Eukaryota</taxon>
        <taxon>Discoba</taxon>
        <taxon>Euglenozoa</taxon>
        <taxon>Kinetoplastea</taxon>
        <taxon>Metakinetoplastina</taxon>
        <taxon>Trypanosomatida</taxon>
        <taxon>Trypanosomatidae</taxon>
        <taxon>Leishmaniinae</taxon>
        <taxon>Leishmania</taxon>
        <taxon>Leishmania guyanensis species complex</taxon>
    </lineage>
</organism>
<protein>
    <submittedName>
        <fullName evidence="1">Uncharacterized protein</fullName>
    </submittedName>
</protein>
<evidence type="ECO:0000313" key="1">
    <source>
        <dbReference type="EMBL" id="CCM15785.1"/>
    </source>
</evidence>